<dbReference type="Pfam" id="PF00067">
    <property type="entry name" value="p450"/>
    <property type="match status" value="1"/>
</dbReference>
<keyword evidence="7" id="KW-0503">Monooxygenase</keyword>
<evidence type="ECO:0000256" key="4">
    <source>
        <dbReference type="ARBA" id="ARBA00022723"/>
    </source>
</evidence>
<name>A0A540KC72_MALBA</name>
<sequence>MSRIVLGKDYFSVAEYEGSIMSLKEFQDMVDEFFVLNGVFNIGDWIPWLNFLDLHGYIKRMKAMQKKINRFYDFMLNEHKAQKEGVEEFVPKDMVDLLLQLVDGSNDLEVKLNYDSIKAFTQDLIAGGRGRTWCDDKCLRP</sequence>
<dbReference type="Gene3D" id="1.10.630.10">
    <property type="entry name" value="Cytochrome P450"/>
    <property type="match status" value="1"/>
</dbReference>
<evidence type="ECO:0000313" key="8">
    <source>
        <dbReference type="EMBL" id="TQD71838.1"/>
    </source>
</evidence>
<gene>
    <name evidence="8" type="ORF">C1H46_042620</name>
</gene>
<keyword evidence="6" id="KW-0408">Iron</keyword>
<evidence type="ECO:0000256" key="7">
    <source>
        <dbReference type="ARBA" id="ARBA00023033"/>
    </source>
</evidence>
<dbReference type="AlphaFoldDB" id="A0A540KC72"/>
<evidence type="ECO:0000256" key="1">
    <source>
        <dbReference type="ARBA" id="ARBA00001971"/>
    </source>
</evidence>
<keyword evidence="3" id="KW-0349">Heme</keyword>
<dbReference type="GO" id="GO:0016705">
    <property type="term" value="F:oxidoreductase activity, acting on paired donors, with incorporation or reduction of molecular oxygen"/>
    <property type="evidence" value="ECO:0007669"/>
    <property type="project" value="InterPro"/>
</dbReference>
<reference evidence="8 9" key="1">
    <citation type="journal article" date="2019" name="G3 (Bethesda)">
        <title>Sequencing of a Wild Apple (Malus baccata) Genome Unravels the Differences Between Cultivated and Wild Apple Species Regarding Disease Resistance and Cold Tolerance.</title>
        <authorList>
            <person name="Chen X."/>
        </authorList>
    </citation>
    <scope>NUCLEOTIDE SEQUENCE [LARGE SCALE GENOMIC DNA]</scope>
    <source>
        <strain evidence="9">cv. Shandingzi</strain>
        <tissue evidence="8">Leaves</tissue>
    </source>
</reference>
<organism evidence="8 9">
    <name type="scientific">Malus baccata</name>
    <name type="common">Siberian crab apple</name>
    <name type="synonym">Pyrus baccata</name>
    <dbReference type="NCBI Taxonomy" id="106549"/>
    <lineage>
        <taxon>Eukaryota</taxon>
        <taxon>Viridiplantae</taxon>
        <taxon>Streptophyta</taxon>
        <taxon>Embryophyta</taxon>
        <taxon>Tracheophyta</taxon>
        <taxon>Spermatophyta</taxon>
        <taxon>Magnoliopsida</taxon>
        <taxon>eudicotyledons</taxon>
        <taxon>Gunneridae</taxon>
        <taxon>Pentapetalae</taxon>
        <taxon>rosids</taxon>
        <taxon>fabids</taxon>
        <taxon>Rosales</taxon>
        <taxon>Rosaceae</taxon>
        <taxon>Amygdaloideae</taxon>
        <taxon>Maleae</taxon>
        <taxon>Malus</taxon>
    </lineage>
</organism>
<dbReference type="InterPro" id="IPR036396">
    <property type="entry name" value="Cyt_P450_sf"/>
</dbReference>
<dbReference type="PANTHER" id="PTHR47944">
    <property type="entry name" value="CYTOCHROME P450 98A9"/>
    <property type="match status" value="1"/>
</dbReference>
<evidence type="ECO:0000256" key="6">
    <source>
        <dbReference type="ARBA" id="ARBA00023004"/>
    </source>
</evidence>
<accession>A0A540KC72</accession>
<comment type="caution">
    <text evidence="8">The sequence shown here is derived from an EMBL/GenBank/DDBJ whole genome shotgun (WGS) entry which is preliminary data.</text>
</comment>
<dbReference type="STRING" id="106549.A0A540KC72"/>
<evidence type="ECO:0000313" key="9">
    <source>
        <dbReference type="Proteomes" id="UP000315295"/>
    </source>
</evidence>
<dbReference type="GO" id="GO:0020037">
    <property type="term" value="F:heme binding"/>
    <property type="evidence" value="ECO:0007669"/>
    <property type="project" value="InterPro"/>
</dbReference>
<comment type="cofactor">
    <cofactor evidence="1">
        <name>heme</name>
        <dbReference type="ChEBI" id="CHEBI:30413"/>
    </cofactor>
</comment>
<keyword evidence="5" id="KW-0560">Oxidoreductase</keyword>
<dbReference type="SUPFAM" id="SSF48264">
    <property type="entry name" value="Cytochrome P450"/>
    <property type="match status" value="1"/>
</dbReference>
<keyword evidence="9" id="KW-1185">Reference proteome</keyword>
<dbReference type="PANTHER" id="PTHR47944:SF5">
    <property type="entry name" value="CYTOCHROME P450 71A1-LIKE"/>
    <property type="match status" value="1"/>
</dbReference>
<dbReference type="GO" id="GO:0005506">
    <property type="term" value="F:iron ion binding"/>
    <property type="evidence" value="ECO:0007669"/>
    <property type="project" value="InterPro"/>
</dbReference>
<evidence type="ECO:0000256" key="3">
    <source>
        <dbReference type="ARBA" id="ARBA00022617"/>
    </source>
</evidence>
<evidence type="ECO:0000256" key="5">
    <source>
        <dbReference type="ARBA" id="ARBA00023002"/>
    </source>
</evidence>
<dbReference type="InterPro" id="IPR001128">
    <property type="entry name" value="Cyt_P450"/>
</dbReference>
<keyword evidence="4" id="KW-0479">Metal-binding</keyword>
<protein>
    <recommendedName>
        <fullName evidence="10">Cytochrome P450</fullName>
    </recommendedName>
</protein>
<dbReference type="Proteomes" id="UP000315295">
    <property type="component" value="Unassembled WGS sequence"/>
</dbReference>
<evidence type="ECO:0008006" key="10">
    <source>
        <dbReference type="Google" id="ProtNLM"/>
    </source>
</evidence>
<comment type="similarity">
    <text evidence="2">Belongs to the cytochrome P450 family.</text>
</comment>
<dbReference type="EMBL" id="VIEB01001483">
    <property type="protein sequence ID" value="TQD71838.1"/>
    <property type="molecule type" value="Genomic_DNA"/>
</dbReference>
<dbReference type="GO" id="GO:0004497">
    <property type="term" value="F:monooxygenase activity"/>
    <property type="evidence" value="ECO:0007669"/>
    <property type="project" value="UniProtKB-KW"/>
</dbReference>
<proteinExistence type="inferred from homology"/>
<evidence type="ECO:0000256" key="2">
    <source>
        <dbReference type="ARBA" id="ARBA00010617"/>
    </source>
</evidence>